<accession>A0AA40LCM1</accession>
<feature type="compositionally biased region" description="Low complexity" evidence="1">
    <location>
        <begin position="262"/>
        <end position="272"/>
    </location>
</feature>
<evidence type="ECO:0000256" key="1">
    <source>
        <dbReference type="SAM" id="MobiDB-lite"/>
    </source>
</evidence>
<feature type="compositionally biased region" description="Basic and acidic residues" evidence="1">
    <location>
        <begin position="106"/>
        <end position="119"/>
    </location>
</feature>
<proteinExistence type="predicted"/>
<sequence>MADSGTEDLHSRLLSCKKEAAVLPPDVSIMDCQSVQPQHLSSCHCVGENAPGESTCSASAAYEASRIILEGENLRKSTMKVHFSTAITAPQEEKTPWKEAPINEPNGRETKDSLPGDKIRNERTAGMLNSEASNKTIHGTNHIQPGEQGLELKEQDIPKETVFYKYNNSGCATQESVNIPNPEKGLELSPAECSSFKNMNQAVKTLDQKTDEVLDYRSSPDRPDACRSEDKPAKGTLGSDQRHPITEPNTGESCNQKNLPFSSGNNNSLSGGSRKKGYLKGGFERISSCDKSTDGMVGIAYTNCNNKPTRGMLDTLAGVRQGGLALIETSRSTLSQRGDSNAAFMDRLTRIQNSQMLLPLQWNLLK</sequence>
<dbReference type="Proteomes" id="UP001177744">
    <property type="component" value="Unassembled WGS sequence"/>
</dbReference>
<comment type="caution">
    <text evidence="2">The sequence shown here is derived from an EMBL/GenBank/DDBJ whole genome shotgun (WGS) entry which is preliminary data.</text>
</comment>
<organism evidence="2 3">
    <name type="scientific">Cnephaeus nilssonii</name>
    <name type="common">Northern bat</name>
    <name type="synonym">Eptesicus nilssonii</name>
    <dbReference type="NCBI Taxonomy" id="3371016"/>
    <lineage>
        <taxon>Eukaryota</taxon>
        <taxon>Metazoa</taxon>
        <taxon>Chordata</taxon>
        <taxon>Craniata</taxon>
        <taxon>Vertebrata</taxon>
        <taxon>Euteleostomi</taxon>
        <taxon>Mammalia</taxon>
        <taxon>Eutheria</taxon>
        <taxon>Laurasiatheria</taxon>
        <taxon>Chiroptera</taxon>
        <taxon>Yangochiroptera</taxon>
        <taxon>Vespertilionidae</taxon>
        <taxon>Cnephaeus</taxon>
    </lineage>
</organism>
<feature type="region of interest" description="Disordered" evidence="1">
    <location>
        <begin position="207"/>
        <end position="274"/>
    </location>
</feature>
<dbReference type="EMBL" id="JAULJE010000023">
    <property type="protein sequence ID" value="KAK1328351.1"/>
    <property type="molecule type" value="Genomic_DNA"/>
</dbReference>
<gene>
    <name evidence="2" type="ORF">QTO34_011924</name>
</gene>
<dbReference type="AlphaFoldDB" id="A0AA40LCM1"/>
<feature type="region of interest" description="Disordered" evidence="1">
    <location>
        <begin position="91"/>
        <end position="119"/>
    </location>
</feature>
<evidence type="ECO:0000313" key="2">
    <source>
        <dbReference type="EMBL" id="KAK1328351.1"/>
    </source>
</evidence>
<feature type="compositionally biased region" description="Polar residues" evidence="1">
    <location>
        <begin position="247"/>
        <end position="261"/>
    </location>
</feature>
<evidence type="ECO:0000313" key="3">
    <source>
        <dbReference type="Proteomes" id="UP001177744"/>
    </source>
</evidence>
<protein>
    <submittedName>
        <fullName evidence="2">Uncharacterized protein</fullName>
    </submittedName>
</protein>
<reference evidence="2" key="1">
    <citation type="submission" date="2023-06" db="EMBL/GenBank/DDBJ databases">
        <title>Reference genome for the Northern bat (Eptesicus nilssonii), a most northern bat species.</title>
        <authorList>
            <person name="Laine V.N."/>
            <person name="Pulliainen A.T."/>
            <person name="Lilley T.M."/>
        </authorList>
    </citation>
    <scope>NUCLEOTIDE SEQUENCE</scope>
    <source>
        <strain evidence="2">BLF_Eptnil</strain>
        <tissue evidence="2">Kidney</tissue>
    </source>
</reference>
<feature type="compositionally biased region" description="Basic and acidic residues" evidence="1">
    <location>
        <begin position="207"/>
        <end position="233"/>
    </location>
</feature>
<keyword evidence="3" id="KW-1185">Reference proteome</keyword>
<name>A0AA40LCM1_CNENI</name>